<accession>A0AAE1YB41</accession>
<name>A0AAE1YB41_9LAMI</name>
<dbReference type="Gene3D" id="3.40.50.1110">
    <property type="entry name" value="SGNH hydrolase"/>
    <property type="match status" value="1"/>
</dbReference>
<dbReference type="AlphaFoldDB" id="A0AAE1YB41"/>
<dbReference type="PANTHER" id="PTHR22835:SF677">
    <property type="entry name" value="ACETYLAJMALAN ESTERASE-LIKE"/>
    <property type="match status" value="1"/>
</dbReference>
<dbReference type="EMBL" id="JACGWO010000005">
    <property type="protein sequence ID" value="KAK4426923.1"/>
    <property type="molecule type" value="Genomic_DNA"/>
</dbReference>
<evidence type="ECO:0000313" key="4">
    <source>
        <dbReference type="Proteomes" id="UP001293254"/>
    </source>
</evidence>
<protein>
    <submittedName>
        <fullName evidence="3">Acetylajmalan esterase</fullName>
    </submittedName>
</protein>
<gene>
    <name evidence="3" type="ORF">Salat_1461100</name>
</gene>
<organism evidence="3 4">
    <name type="scientific">Sesamum alatum</name>
    <dbReference type="NCBI Taxonomy" id="300844"/>
    <lineage>
        <taxon>Eukaryota</taxon>
        <taxon>Viridiplantae</taxon>
        <taxon>Streptophyta</taxon>
        <taxon>Embryophyta</taxon>
        <taxon>Tracheophyta</taxon>
        <taxon>Spermatophyta</taxon>
        <taxon>Magnoliopsida</taxon>
        <taxon>eudicotyledons</taxon>
        <taxon>Gunneridae</taxon>
        <taxon>Pentapetalae</taxon>
        <taxon>asterids</taxon>
        <taxon>lamiids</taxon>
        <taxon>Lamiales</taxon>
        <taxon>Pedaliaceae</taxon>
        <taxon>Sesamum</taxon>
    </lineage>
</organism>
<dbReference type="Proteomes" id="UP001293254">
    <property type="component" value="Unassembled WGS sequence"/>
</dbReference>
<evidence type="ECO:0000256" key="1">
    <source>
        <dbReference type="ARBA" id="ARBA00008668"/>
    </source>
</evidence>
<comment type="similarity">
    <text evidence="1">Belongs to the 'GDSL' lipolytic enzyme family.</text>
</comment>
<sequence>MTHGLPLLNPYLDKTASFNNGVNFAVAGATTLGSSFYLQRGVKVLPLPSLRSQLNWFKTYLKSICSTSPECAGKLNTSLIFVGEIGYNDFRDPFLQGKSIQEIQTYVPLELIQLGASQVVVPGNFPLGCFPSFLSVAKRNGSAAYDNFGYLESLNELTSYQNYYLQEALKSLRKEFPNTVILYADYYNAFQSLLRGATIFGRS</sequence>
<comment type="caution">
    <text evidence="3">The sequence shown here is derived from an EMBL/GenBank/DDBJ whole genome shotgun (WGS) entry which is preliminary data.</text>
</comment>
<dbReference type="Pfam" id="PF00657">
    <property type="entry name" value="Lipase_GDSL"/>
    <property type="match status" value="1"/>
</dbReference>
<proteinExistence type="inferred from homology"/>
<dbReference type="InterPro" id="IPR036514">
    <property type="entry name" value="SGNH_hydro_sf"/>
</dbReference>
<evidence type="ECO:0000256" key="2">
    <source>
        <dbReference type="ARBA" id="ARBA00023180"/>
    </source>
</evidence>
<reference evidence="3" key="1">
    <citation type="submission" date="2020-06" db="EMBL/GenBank/DDBJ databases">
        <authorList>
            <person name="Li T."/>
            <person name="Hu X."/>
            <person name="Zhang T."/>
            <person name="Song X."/>
            <person name="Zhang H."/>
            <person name="Dai N."/>
            <person name="Sheng W."/>
            <person name="Hou X."/>
            <person name="Wei L."/>
        </authorList>
    </citation>
    <scope>NUCLEOTIDE SEQUENCE</scope>
    <source>
        <strain evidence="3">3651</strain>
        <tissue evidence="3">Leaf</tissue>
    </source>
</reference>
<keyword evidence="4" id="KW-1185">Reference proteome</keyword>
<keyword evidence="2" id="KW-0325">Glycoprotein</keyword>
<reference evidence="3" key="2">
    <citation type="journal article" date="2024" name="Plant">
        <title>Genomic evolution and insights into agronomic trait innovations of Sesamum species.</title>
        <authorList>
            <person name="Miao H."/>
            <person name="Wang L."/>
            <person name="Qu L."/>
            <person name="Liu H."/>
            <person name="Sun Y."/>
            <person name="Le M."/>
            <person name="Wang Q."/>
            <person name="Wei S."/>
            <person name="Zheng Y."/>
            <person name="Lin W."/>
            <person name="Duan Y."/>
            <person name="Cao H."/>
            <person name="Xiong S."/>
            <person name="Wang X."/>
            <person name="Wei L."/>
            <person name="Li C."/>
            <person name="Ma Q."/>
            <person name="Ju M."/>
            <person name="Zhao R."/>
            <person name="Li G."/>
            <person name="Mu C."/>
            <person name="Tian Q."/>
            <person name="Mei H."/>
            <person name="Zhang T."/>
            <person name="Gao T."/>
            <person name="Zhang H."/>
        </authorList>
    </citation>
    <scope>NUCLEOTIDE SEQUENCE</scope>
    <source>
        <strain evidence="3">3651</strain>
    </source>
</reference>
<dbReference type="InterPro" id="IPR001087">
    <property type="entry name" value="GDSL"/>
</dbReference>
<evidence type="ECO:0000313" key="3">
    <source>
        <dbReference type="EMBL" id="KAK4426923.1"/>
    </source>
</evidence>
<dbReference type="PANTHER" id="PTHR22835">
    <property type="entry name" value="ZINC FINGER FYVE DOMAIN CONTAINING PROTEIN"/>
    <property type="match status" value="1"/>
</dbReference>
<dbReference type="GO" id="GO:0016788">
    <property type="term" value="F:hydrolase activity, acting on ester bonds"/>
    <property type="evidence" value="ECO:0007669"/>
    <property type="project" value="InterPro"/>
</dbReference>